<dbReference type="InterPro" id="IPR002763">
    <property type="entry name" value="DUF72"/>
</dbReference>
<gene>
    <name evidence="1" type="ORF">NEF87_002650</name>
</gene>
<proteinExistence type="predicted"/>
<accession>A0ABY6HS77</accession>
<name>A0ABY6HS77_9ARCH</name>
<organism evidence="1 2">
    <name type="scientific">Candidatus Lokiarchaeum ossiferum</name>
    <dbReference type="NCBI Taxonomy" id="2951803"/>
    <lineage>
        <taxon>Archaea</taxon>
        <taxon>Promethearchaeati</taxon>
        <taxon>Promethearchaeota</taxon>
        <taxon>Promethearchaeia</taxon>
        <taxon>Promethearchaeales</taxon>
        <taxon>Promethearchaeaceae</taxon>
        <taxon>Candidatus Lokiarchaeum</taxon>
    </lineage>
</organism>
<dbReference type="SUPFAM" id="SSF117396">
    <property type="entry name" value="TM1631-like"/>
    <property type="match status" value="1"/>
</dbReference>
<sequence>MSLEPPAQFLIGTCGWSYKDDWKGIFYPDHLVASQFLEYYSQILPTVEIDSSFYHIPSKKTVLNWCQKTPKTFKFSAKLPQTVTHRAKLSLQKQEMIEDLHLYLTNMLPLEKESKLLAHLIQLPPTFSELNFSHNLESFLNYWNEWRETKGKELCGSSFTKESFRPVVEFRHKSWMKEKTFELLRKYNVAYCAVVEPLLPPVMEITRKDLFYLRFHGYGKKPWWNYNFSHEELAHWASELNEVYSQNPRITHVGYFNNHFSGYAVKNAMDILPEMNLKPIKDQEVVNLLFSEKFTSKKTRKATQKLSHVQKQNQKLDRWFKD</sequence>
<dbReference type="Proteomes" id="UP001208689">
    <property type="component" value="Chromosome"/>
</dbReference>
<dbReference type="PANTHER" id="PTHR30348:SF4">
    <property type="entry name" value="DUF72 DOMAIN-CONTAINING PROTEIN"/>
    <property type="match status" value="1"/>
</dbReference>
<protein>
    <recommendedName>
        <fullName evidence="3">DUF72 domain-containing protein</fullName>
    </recommendedName>
</protein>
<dbReference type="Gene3D" id="3.20.20.410">
    <property type="entry name" value="Protein of unknown function UPF0759"/>
    <property type="match status" value="1"/>
</dbReference>
<dbReference type="PANTHER" id="PTHR30348">
    <property type="entry name" value="UNCHARACTERIZED PROTEIN YECE"/>
    <property type="match status" value="1"/>
</dbReference>
<dbReference type="InterPro" id="IPR036520">
    <property type="entry name" value="UPF0759_sf"/>
</dbReference>
<evidence type="ECO:0000313" key="1">
    <source>
        <dbReference type="EMBL" id="UYP46365.1"/>
    </source>
</evidence>
<evidence type="ECO:0008006" key="3">
    <source>
        <dbReference type="Google" id="ProtNLM"/>
    </source>
</evidence>
<dbReference type="Pfam" id="PF01904">
    <property type="entry name" value="DUF72"/>
    <property type="match status" value="1"/>
</dbReference>
<keyword evidence="2" id="KW-1185">Reference proteome</keyword>
<evidence type="ECO:0000313" key="2">
    <source>
        <dbReference type="Proteomes" id="UP001208689"/>
    </source>
</evidence>
<reference evidence="1" key="1">
    <citation type="submission" date="2022-09" db="EMBL/GenBank/DDBJ databases">
        <title>Actin cytoskeleton and complex cell architecture in an #Asgard archaeon.</title>
        <authorList>
            <person name="Ponce Toledo R.I."/>
            <person name="Schleper C."/>
            <person name="Rodrigues Oliveira T."/>
            <person name="Wollweber F."/>
            <person name="Xu J."/>
            <person name="Rittmann S."/>
            <person name="Klingl A."/>
            <person name="Pilhofer M."/>
        </authorList>
    </citation>
    <scope>NUCLEOTIDE SEQUENCE</scope>
    <source>
        <strain evidence="1">B-35</strain>
    </source>
</reference>
<dbReference type="EMBL" id="CP104013">
    <property type="protein sequence ID" value="UYP46365.1"/>
    <property type="molecule type" value="Genomic_DNA"/>
</dbReference>